<feature type="transmembrane region" description="Helical" evidence="9">
    <location>
        <begin position="279"/>
        <end position="296"/>
    </location>
</feature>
<evidence type="ECO:0000256" key="5">
    <source>
        <dbReference type="ARBA" id="ARBA00022842"/>
    </source>
</evidence>
<evidence type="ECO:0000259" key="10">
    <source>
        <dbReference type="PROSITE" id="PS51371"/>
    </source>
</evidence>
<dbReference type="Pfam" id="PF01769">
    <property type="entry name" value="MgtE"/>
    <property type="match status" value="1"/>
</dbReference>
<dbReference type="OrthoDB" id="9790355at2"/>
<dbReference type="SUPFAM" id="SSF158791">
    <property type="entry name" value="MgtE N-terminal domain-like"/>
    <property type="match status" value="1"/>
</dbReference>
<dbReference type="Pfam" id="PF00571">
    <property type="entry name" value="CBS"/>
    <property type="match status" value="1"/>
</dbReference>
<name>A0A1D8GQM0_9FIRM</name>
<feature type="transmembrane region" description="Helical" evidence="9">
    <location>
        <begin position="353"/>
        <end position="373"/>
    </location>
</feature>
<organism evidence="11 12">
    <name type="scientific">Geosporobacter ferrireducens</name>
    <dbReference type="NCBI Taxonomy" id="1424294"/>
    <lineage>
        <taxon>Bacteria</taxon>
        <taxon>Bacillati</taxon>
        <taxon>Bacillota</taxon>
        <taxon>Clostridia</taxon>
        <taxon>Peptostreptococcales</taxon>
        <taxon>Thermotaleaceae</taxon>
        <taxon>Geosporobacter</taxon>
    </lineage>
</organism>
<evidence type="ECO:0000256" key="4">
    <source>
        <dbReference type="ARBA" id="ARBA00022692"/>
    </source>
</evidence>
<gene>
    <name evidence="11" type="ORF">Gferi_20385</name>
</gene>
<comment type="function">
    <text evidence="9">Acts as a magnesium transporter.</text>
</comment>
<dbReference type="AlphaFoldDB" id="A0A1D8GQM0"/>
<keyword evidence="9" id="KW-1003">Cell membrane</keyword>
<dbReference type="InterPro" id="IPR006667">
    <property type="entry name" value="SLC41_membr_dom"/>
</dbReference>
<dbReference type="Gene3D" id="1.10.357.20">
    <property type="entry name" value="SLC41 divalent cation transporters, integral membrane domain"/>
    <property type="match status" value="1"/>
</dbReference>
<evidence type="ECO:0000256" key="8">
    <source>
        <dbReference type="PROSITE-ProRule" id="PRU00703"/>
    </source>
</evidence>
<evidence type="ECO:0000256" key="2">
    <source>
        <dbReference type="ARBA" id="ARBA00009749"/>
    </source>
</evidence>
<dbReference type="GO" id="GO:0005886">
    <property type="term" value="C:plasma membrane"/>
    <property type="evidence" value="ECO:0007669"/>
    <property type="project" value="UniProtKB-SubCell"/>
</dbReference>
<dbReference type="Gene3D" id="3.10.580.10">
    <property type="entry name" value="CBS-domain"/>
    <property type="match status" value="1"/>
</dbReference>
<dbReference type="EMBL" id="CP017269">
    <property type="protein sequence ID" value="AOT73230.1"/>
    <property type="molecule type" value="Genomic_DNA"/>
</dbReference>
<dbReference type="Pfam" id="PF03448">
    <property type="entry name" value="MgtE_N"/>
    <property type="match status" value="1"/>
</dbReference>
<dbReference type="SUPFAM" id="SSF54631">
    <property type="entry name" value="CBS-domain pair"/>
    <property type="match status" value="1"/>
</dbReference>
<dbReference type="CDD" id="cd04606">
    <property type="entry name" value="CBS_pair_Mg_transporter"/>
    <property type="match status" value="1"/>
</dbReference>
<dbReference type="PANTHER" id="PTHR43773:SF1">
    <property type="entry name" value="MAGNESIUM TRANSPORTER MGTE"/>
    <property type="match status" value="1"/>
</dbReference>
<comment type="subcellular location">
    <subcellularLocation>
        <location evidence="9">Cell membrane</location>
        <topology evidence="9">Multi-pass membrane protein</topology>
    </subcellularLocation>
    <subcellularLocation>
        <location evidence="1">Membrane</location>
        <topology evidence="1">Multi-pass membrane protein</topology>
    </subcellularLocation>
</comment>
<dbReference type="InterPro" id="IPR038076">
    <property type="entry name" value="MgtE_N_sf"/>
</dbReference>
<dbReference type="SMART" id="SM00116">
    <property type="entry name" value="CBS"/>
    <property type="match status" value="1"/>
</dbReference>
<dbReference type="SUPFAM" id="SSF161093">
    <property type="entry name" value="MgtE membrane domain-like"/>
    <property type="match status" value="1"/>
</dbReference>
<dbReference type="InterPro" id="IPR036739">
    <property type="entry name" value="SLC41_membr_dom_sf"/>
</dbReference>
<dbReference type="RefSeq" id="WP_069981535.1">
    <property type="nucleotide sequence ID" value="NZ_VENK01000009.1"/>
</dbReference>
<feature type="transmembrane region" description="Helical" evidence="9">
    <location>
        <begin position="379"/>
        <end position="403"/>
    </location>
</feature>
<dbReference type="NCBIfam" id="TIGR00400">
    <property type="entry name" value="mgtE"/>
    <property type="match status" value="1"/>
</dbReference>
<dbReference type="STRING" id="1424294.Gferi_20385"/>
<dbReference type="InterPro" id="IPR046342">
    <property type="entry name" value="CBS_dom_sf"/>
</dbReference>
<dbReference type="Proteomes" id="UP000095743">
    <property type="component" value="Chromosome"/>
</dbReference>
<feature type="domain" description="CBS" evidence="10">
    <location>
        <begin position="195"/>
        <end position="251"/>
    </location>
</feature>
<evidence type="ECO:0000313" key="12">
    <source>
        <dbReference type="Proteomes" id="UP000095743"/>
    </source>
</evidence>
<keyword evidence="6 9" id="KW-1133">Transmembrane helix</keyword>
<evidence type="ECO:0000313" key="11">
    <source>
        <dbReference type="EMBL" id="AOT73230.1"/>
    </source>
</evidence>
<evidence type="ECO:0000256" key="7">
    <source>
        <dbReference type="ARBA" id="ARBA00023136"/>
    </source>
</evidence>
<dbReference type="GO" id="GO:0015095">
    <property type="term" value="F:magnesium ion transmembrane transporter activity"/>
    <property type="evidence" value="ECO:0007669"/>
    <property type="project" value="UniProtKB-UniRule"/>
</dbReference>
<protein>
    <recommendedName>
        <fullName evidence="9">Magnesium transporter MgtE</fullName>
    </recommendedName>
</protein>
<proteinExistence type="inferred from homology"/>
<keyword evidence="3 9" id="KW-0813">Transport</keyword>
<comment type="similarity">
    <text evidence="2 9">Belongs to the SLC41A transporter family.</text>
</comment>
<sequence length="445" mass="50088">MKELILTLLEAKKFGEARKEIIELNEVDIAELLGELEADYAIILFRMLPKDTAVDVFAYLSNEQQIDIINRITDKEIKHIIDELYFDDMIDMLEEMPASVVKRILKHTREEERILINQFLNYPENSAGSLMTIEYVGLKKEMVVKQALAYIKRTGIDKETIYTCYVTDDNQKLEGSISLRKLVISDEAVAIGELMETDVIYAHTHDDQEKIAQLFKKYDLMILPVVDKERRLTGIITIDDIVDVIEQEDTEDFQKMAAIIPSEIQYLSTGVVTLARNRITWLLILMISATFSGTIIRRFEDVLSSVVLLAAFIPMLMNTGGNAGAQSSTLVIRGLALGKIEISDVLRVIWKEFRVSVVVGMLLAGFNFLRIYFLEGMDVYISLTVCGTLFVAIVFAKLVGGILPIIAQRLKLDPAIMASPLITTIVDAVTLIVYFSLASKIMGIV</sequence>
<dbReference type="InterPro" id="IPR006668">
    <property type="entry name" value="Mg_transptr_MgtE_intracell_dom"/>
</dbReference>
<evidence type="ECO:0000256" key="6">
    <source>
        <dbReference type="ARBA" id="ARBA00022989"/>
    </source>
</evidence>
<keyword evidence="5 9" id="KW-0460">Magnesium</keyword>
<dbReference type="SMART" id="SM00924">
    <property type="entry name" value="MgtE_N"/>
    <property type="match status" value="1"/>
</dbReference>
<evidence type="ECO:0000256" key="1">
    <source>
        <dbReference type="ARBA" id="ARBA00004141"/>
    </source>
</evidence>
<keyword evidence="8" id="KW-0129">CBS domain</keyword>
<dbReference type="PANTHER" id="PTHR43773">
    <property type="entry name" value="MAGNESIUM TRANSPORTER MGTE"/>
    <property type="match status" value="1"/>
</dbReference>
<keyword evidence="7 9" id="KW-0472">Membrane</keyword>
<dbReference type="GO" id="GO:0046872">
    <property type="term" value="F:metal ion binding"/>
    <property type="evidence" value="ECO:0007669"/>
    <property type="project" value="UniProtKB-KW"/>
</dbReference>
<feature type="transmembrane region" description="Helical" evidence="9">
    <location>
        <begin position="415"/>
        <end position="437"/>
    </location>
</feature>
<keyword evidence="12" id="KW-1185">Reference proteome</keyword>
<dbReference type="InterPro" id="IPR006669">
    <property type="entry name" value="MgtE_transporter"/>
</dbReference>
<keyword evidence="4 9" id="KW-0812">Transmembrane</keyword>
<evidence type="ECO:0000256" key="9">
    <source>
        <dbReference type="RuleBase" id="RU362011"/>
    </source>
</evidence>
<dbReference type="Gene3D" id="1.25.60.10">
    <property type="entry name" value="MgtE N-terminal domain-like"/>
    <property type="match status" value="1"/>
</dbReference>
<dbReference type="KEGG" id="gfe:Gferi_20385"/>
<evidence type="ECO:0000256" key="3">
    <source>
        <dbReference type="ARBA" id="ARBA00022448"/>
    </source>
</evidence>
<reference evidence="11 12" key="1">
    <citation type="submission" date="2016-09" db="EMBL/GenBank/DDBJ databases">
        <title>Genomic analysis reveals versatility of anaerobic energy metabolism of Geosporobacter ferrireducens IRF9 of phylum Firmicutes.</title>
        <authorList>
            <person name="Kim S.-J."/>
        </authorList>
    </citation>
    <scope>NUCLEOTIDE SEQUENCE [LARGE SCALE GENOMIC DNA]</scope>
    <source>
        <strain evidence="11 12">IRF9</strain>
    </source>
</reference>
<keyword evidence="9" id="KW-0479">Metal-binding</keyword>
<comment type="subunit">
    <text evidence="9">Homodimer.</text>
</comment>
<dbReference type="InterPro" id="IPR000644">
    <property type="entry name" value="CBS_dom"/>
</dbReference>
<dbReference type="PROSITE" id="PS51371">
    <property type="entry name" value="CBS"/>
    <property type="match status" value="1"/>
</dbReference>
<feature type="transmembrane region" description="Helical" evidence="9">
    <location>
        <begin position="302"/>
        <end position="320"/>
    </location>
</feature>
<accession>A0A1D8GQM0</accession>